<feature type="domain" description="Carrier" evidence="1">
    <location>
        <begin position="1"/>
        <end position="96"/>
    </location>
</feature>
<dbReference type="InterPro" id="IPR009081">
    <property type="entry name" value="PP-bd_ACP"/>
</dbReference>
<evidence type="ECO:0000259" key="1">
    <source>
        <dbReference type="PROSITE" id="PS50075"/>
    </source>
</evidence>
<protein>
    <recommendedName>
        <fullName evidence="1">Carrier domain-containing protein</fullName>
    </recommendedName>
</protein>
<reference evidence="2 3" key="1">
    <citation type="journal article" date="2016" name="Front. Microbiol.">
        <title>Single-Cell (Meta-)Genomics of a Dimorphic Candidatus Thiomargarita nelsonii Reveals Genomic Plasticity.</title>
        <authorList>
            <person name="Flood B.E."/>
            <person name="Fliss P."/>
            <person name="Jones D.S."/>
            <person name="Dick G.J."/>
            <person name="Jain S."/>
            <person name="Kaster A.K."/>
            <person name="Winkel M."/>
            <person name="Mussmann M."/>
            <person name="Bailey J."/>
        </authorList>
    </citation>
    <scope>NUCLEOTIDE SEQUENCE [LARGE SCALE GENOMIC DNA]</scope>
    <source>
        <strain evidence="2">Hydrate Ridge</strain>
    </source>
</reference>
<name>A0A4E0R1B9_9GAMM</name>
<gene>
    <name evidence="2" type="ORF">PN36_17505</name>
</gene>
<evidence type="ECO:0000313" key="2">
    <source>
        <dbReference type="EMBL" id="TGO02872.1"/>
    </source>
</evidence>
<evidence type="ECO:0000313" key="3">
    <source>
        <dbReference type="Proteomes" id="UP000030428"/>
    </source>
</evidence>
<proteinExistence type="predicted"/>
<dbReference type="Proteomes" id="UP000030428">
    <property type="component" value="Unassembled WGS sequence"/>
</dbReference>
<comment type="caution">
    <text evidence="2">The sequence shown here is derived from an EMBL/GenBank/DDBJ whole genome shotgun (WGS) entry which is preliminary data.</text>
</comment>
<dbReference type="EMBL" id="JSZA02000067">
    <property type="protein sequence ID" value="TGO02872.1"/>
    <property type="molecule type" value="Genomic_DNA"/>
</dbReference>
<dbReference type="AlphaFoldDB" id="A0A4E0R1B9"/>
<accession>A0A4E0R1B9</accession>
<dbReference type="InterPro" id="IPR036736">
    <property type="entry name" value="ACP-like_sf"/>
</dbReference>
<sequence>MDRQEILKIVLEAVSEVGEDEDKDILQNPDESTRLYGGANGNLDSMGVVFLVTELEESLSEKLGIDLTLADDRAMSQRNSPFKSVKTITDYIMMLLKEKQENS</sequence>
<dbReference type="Gene3D" id="1.10.1200.10">
    <property type="entry name" value="ACP-like"/>
    <property type="match status" value="1"/>
</dbReference>
<organism evidence="2 3">
    <name type="scientific">Candidatus Thiomargarita nelsonii</name>
    <dbReference type="NCBI Taxonomy" id="1003181"/>
    <lineage>
        <taxon>Bacteria</taxon>
        <taxon>Pseudomonadati</taxon>
        <taxon>Pseudomonadota</taxon>
        <taxon>Gammaproteobacteria</taxon>
        <taxon>Thiotrichales</taxon>
        <taxon>Thiotrichaceae</taxon>
        <taxon>Thiomargarita</taxon>
    </lineage>
</organism>
<keyword evidence="3" id="KW-1185">Reference proteome</keyword>
<dbReference type="PROSITE" id="PS50075">
    <property type="entry name" value="CARRIER"/>
    <property type="match status" value="1"/>
</dbReference>